<proteinExistence type="predicted"/>
<feature type="compositionally biased region" description="Low complexity" evidence="1">
    <location>
        <begin position="9"/>
        <end position="20"/>
    </location>
</feature>
<sequence>MTLQAPLVSEGSSSSRPSNSCVLEAEDDSALGRTLVAGRGRVPEQRRVSVRRVGQDAELLLEQSLLGGHGPGLVPSAAPRPPAAGLFPNRLPVAVLPPKPAAEREGNSGQRREAAPRLPAERRPVDSPKVEVLAPAPSVRAGLLPKSPVPVPKDGAALVVVVPKPAALLPNRLCCKRPDGSKVARLHVNAPDGAAYLSADGSKSGVGLSEQPGGRPEAGGGAGLCRAEQAARLRRRGVPEQTLSHREHRAAALTMVPAAAWPMVLVLPKEKPALGAVVVWPKGLNRLLAGCAAGWPNRPPAAAAPKPAAAAGGKRDVGLGEKQSAERLMTKSDGRRGDYSRAAAPNVVLFCPKEKLVLGAAAPNRPVAALDVTAAAPNILPVGAAIGLAGPFLPAW</sequence>
<evidence type="ECO:0000313" key="2">
    <source>
        <dbReference type="EMBL" id="TNN38353.1"/>
    </source>
</evidence>
<name>A0A4Z2FC67_9TELE</name>
<feature type="compositionally biased region" description="Basic and acidic residues" evidence="1">
    <location>
        <begin position="313"/>
        <end position="337"/>
    </location>
</feature>
<gene>
    <name evidence="2" type="ORF">EYF80_051486</name>
</gene>
<organism evidence="2 3">
    <name type="scientific">Liparis tanakae</name>
    <name type="common">Tanaka's snailfish</name>
    <dbReference type="NCBI Taxonomy" id="230148"/>
    <lineage>
        <taxon>Eukaryota</taxon>
        <taxon>Metazoa</taxon>
        <taxon>Chordata</taxon>
        <taxon>Craniata</taxon>
        <taxon>Vertebrata</taxon>
        <taxon>Euteleostomi</taxon>
        <taxon>Actinopterygii</taxon>
        <taxon>Neopterygii</taxon>
        <taxon>Teleostei</taxon>
        <taxon>Neoteleostei</taxon>
        <taxon>Acanthomorphata</taxon>
        <taxon>Eupercaria</taxon>
        <taxon>Perciformes</taxon>
        <taxon>Cottioidei</taxon>
        <taxon>Cottales</taxon>
        <taxon>Liparidae</taxon>
        <taxon>Liparis</taxon>
    </lineage>
</organism>
<evidence type="ECO:0000256" key="1">
    <source>
        <dbReference type="SAM" id="MobiDB-lite"/>
    </source>
</evidence>
<feature type="region of interest" description="Disordered" evidence="1">
    <location>
        <begin position="300"/>
        <end position="337"/>
    </location>
</feature>
<feature type="compositionally biased region" description="Low complexity" evidence="1">
    <location>
        <begin position="300"/>
        <end position="312"/>
    </location>
</feature>
<reference evidence="2 3" key="1">
    <citation type="submission" date="2019-03" db="EMBL/GenBank/DDBJ databases">
        <title>First draft genome of Liparis tanakae, snailfish: a comprehensive survey of snailfish specific genes.</title>
        <authorList>
            <person name="Kim W."/>
            <person name="Song I."/>
            <person name="Jeong J.-H."/>
            <person name="Kim D."/>
            <person name="Kim S."/>
            <person name="Ryu S."/>
            <person name="Song J.Y."/>
            <person name="Lee S.K."/>
        </authorList>
    </citation>
    <scope>NUCLEOTIDE SEQUENCE [LARGE SCALE GENOMIC DNA]</scope>
    <source>
        <tissue evidence="2">Muscle</tissue>
    </source>
</reference>
<feature type="compositionally biased region" description="Basic and acidic residues" evidence="1">
    <location>
        <begin position="101"/>
        <end position="126"/>
    </location>
</feature>
<feature type="region of interest" description="Disordered" evidence="1">
    <location>
        <begin position="202"/>
        <end position="222"/>
    </location>
</feature>
<dbReference type="EMBL" id="SRLO01001379">
    <property type="protein sequence ID" value="TNN38353.1"/>
    <property type="molecule type" value="Genomic_DNA"/>
</dbReference>
<feature type="region of interest" description="Disordered" evidence="1">
    <location>
        <begin position="99"/>
        <end position="126"/>
    </location>
</feature>
<keyword evidence="3" id="KW-1185">Reference proteome</keyword>
<accession>A0A4Z2FC67</accession>
<evidence type="ECO:0000313" key="3">
    <source>
        <dbReference type="Proteomes" id="UP000314294"/>
    </source>
</evidence>
<comment type="caution">
    <text evidence="2">The sequence shown here is derived from an EMBL/GenBank/DDBJ whole genome shotgun (WGS) entry which is preliminary data.</text>
</comment>
<protein>
    <submittedName>
        <fullName evidence="2">Uncharacterized protein</fullName>
    </submittedName>
</protein>
<dbReference type="AlphaFoldDB" id="A0A4Z2FC67"/>
<feature type="region of interest" description="Disordered" evidence="1">
    <location>
        <begin position="1"/>
        <end position="25"/>
    </location>
</feature>
<dbReference type="Proteomes" id="UP000314294">
    <property type="component" value="Unassembled WGS sequence"/>
</dbReference>